<evidence type="ECO:0000313" key="1">
    <source>
        <dbReference type="EMBL" id="QQT02258.1"/>
    </source>
</evidence>
<dbReference type="RefSeq" id="WP_051387251.1">
    <property type="nucleotide sequence ID" value="NZ_CP068053.1"/>
</dbReference>
<gene>
    <name evidence="1" type="ORF">I6J18_10665</name>
</gene>
<protein>
    <submittedName>
        <fullName evidence="1">YbjN domain-containing protein</fullName>
    </submittedName>
</protein>
<evidence type="ECO:0000313" key="2">
    <source>
        <dbReference type="Proteomes" id="UP000595254"/>
    </source>
</evidence>
<organism evidence="1 2">
    <name type="scientific">Peribacillus psychrosaccharolyticus</name>
    <name type="common">Bacillus psychrosaccharolyticus</name>
    <dbReference type="NCBI Taxonomy" id="1407"/>
    <lineage>
        <taxon>Bacteria</taxon>
        <taxon>Bacillati</taxon>
        <taxon>Bacillota</taxon>
        <taxon>Bacilli</taxon>
        <taxon>Bacillales</taxon>
        <taxon>Bacillaceae</taxon>
        <taxon>Peribacillus</taxon>
    </lineage>
</organism>
<proteinExistence type="predicted"/>
<dbReference type="KEGG" id="ppsr:I6J18_10665"/>
<reference evidence="1 2" key="1">
    <citation type="submission" date="2021-01" db="EMBL/GenBank/DDBJ databases">
        <title>FDA dAtabase for Regulatory Grade micrObial Sequences (FDA-ARGOS): Supporting development and validation of Infectious Disease Dx tests.</title>
        <authorList>
            <person name="Nelson B."/>
            <person name="Plummer A."/>
            <person name="Tallon L."/>
            <person name="Sadzewicz L."/>
            <person name="Zhao X."/>
            <person name="Boylan J."/>
            <person name="Ott S."/>
            <person name="Bowen H."/>
            <person name="Vavikolanu K."/>
            <person name="Mehta A."/>
            <person name="Aluvathingal J."/>
            <person name="Nadendla S."/>
            <person name="Myers T."/>
            <person name="Yan Y."/>
            <person name="Sichtig H."/>
        </authorList>
    </citation>
    <scope>NUCLEOTIDE SEQUENCE [LARGE SCALE GENOMIC DNA]</scope>
    <source>
        <strain evidence="1 2">FDAARGOS_1161</strain>
    </source>
</reference>
<keyword evidence="2" id="KW-1185">Reference proteome</keyword>
<sequence length="138" mass="16261">MSSAVKFRNFLSREKIQMEEKQNQDGSTFFRAEQKLKDGWKVIIGCAFNERGDIADLFCFNVAEIKNPEKKTAIYELINQFNTDYRYSKFYEEDGIVSIRYSYLVEGELNADVAFRKLIMLLETAEESYPKFMEVIWS</sequence>
<name>A0A974NR74_PERPY</name>
<dbReference type="InterPro" id="IPR019660">
    <property type="entry name" value="Put_sensory_transdc_reg_YbjN"/>
</dbReference>
<dbReference type="EMBL" id="CP068053">
    <property type="protein sequence ID" value="QQT02258.1"/>
    <property type="molecule type" value="Genomic_DNA"/>
</dbReference>
<dbReference type="Proteomes" id="UP000595254">
    <property type="component" value="Chromosome"/>
</dbReference>
<accession>A0A974NR74</accession>
<dbReference type="AlphaFoldDB" id="A0A974NR74"/>
<dbReference type="Pfam" id="PF10722">
    <property type="entry name" value="YbjN"/>
    <property type="match status" value="1"/>
</dbReference>